<reference evidence="2" key="1">
    <citation type="journal article" date="2021" name="Proc. Natl. Acad. Sci. U.S.A.">
        <title>A Catalog of Tens of Thousands of Viruses from Human Metagenomes Reveals Hidden Associations with Chronic Diseases.</title>
        <authorList>
            <person name="Tisza M.J."/>
            <person name="Buck C.B."/>
        </authorList>
    </citation>
    <scope>NUCLEOTIDE SEQUENCE</scope>
    <source>
        <strain evidence="2">CtrpM6</strain>
    </source>
</reference>
<dbReference type="EMBL" id="BK032745">
    <property type="protein sequence ID" value="DAF58047.1"/>
    <property type="molecule type" value="Genomic_DNA"/>
</dbReference>
<name>A0A8S5T4Z0_9CAUD</name>
<sequence>MNRLDRLNKDIGFILVFLLVLSIGRDFYVEHKKQRAEQNLQEQLNKLQLQYAPAERDTIRDSVKTVTQKIIMMPPEEYKEFATDRQLLKDLNIKVSQIMADQRTSVVTEGSVKTLRENSLFKYSDKWLSVKLNTADSMLTYRARDSLQCLVTRNYKHRFLWWKWGTDGYNIKMINFNPNSTILYNNYIQVNR</sequence>
<proteinExistence type="predicted"/>
<evidence type="ECO:0000256" key="1">
    <source>
        <dbReference type="SAM" id="Coils"/>
    </source>
</evidence>
<protein>
    <submittedName>
        <fullName evidence="2">Uncharacterized protein</fullName>
    </submittedName>
</protein>
<keyword evidence="1" id="KW-0175">Coiled coil</keyword>
<dbReference type="Pfam" id="PF20186">
    <property type="entry name" value="DUF6549"/>
    <property type="match status" value="1"/>
</dbReference>
<feature type="coiled-coil region" evidence="1">
    <location>
        <begin position="30"/>
        <end position="57"/>
    </location>
</feature>
<organism evidence="2">
    <name type="scientific">Siphoviridae sp. ctrpM6</name>
    <dbReference type="NCBI Taxonomy" id="2827956"/>
    <lineage>
        <taxon>Viruses</taxon>
        <taxon>Duplodnaviria</taxon>
        <taxon>Heunggongvirae</taxon>
        <taxon>Uroviricota</taxon>
        <taxon>Caudoviricetes</taxon>
    </lineage>
</organism>
<accession>A0A8S5T4Z0</accession>
<evidence type="ECO:0000313" key="2">
    <source>
        <dbReference type="EMBL" id="DAF58047.1"/>
    </source>
</evidence>
<dbReference type="InterPro" id="IPR046679">
    <property type="entry name" value="DUF6549"/>
</dbReference>